<reference evidence="1 2" key="1">
    <citation type="submission" date="2013-04" db="EMBL/GenBank/DDBJ databases">
        <authorList>
            <person name="Lin L."/>
            <person name="Zeng Z."/>
            <person name="Xie J."/>
            <person name="Luo L."/>
            <person name="Yang Z."/>
            <person name="Liang W."/>
            <person name="Lin H."/>
            <person name="Dong C."/>
            <person name="Sun Y."/>
        </authorList>
    </citation>
    <scope>NUCLEOTIDE SEQUENCE [LARGE SCALE GENOMIC DNA]</scope>
    <source>
        <strain evidence="1 2">CQ-W70</strain>
    </source>
</reference>
<organism evidence="1 2">
    <name type="scientific">Mycoplasmopsis bovis CQ-W70</name>
    <dbReference type="NCBI Taxonomy" id="1316930"/>
    <lineage>
        <taxon>Bacteria</taxon>
        <taxon>Bacillati</taxon>
        <taxon>Mycoplasmatota</taxon>
        <taxon>Mycoplasmoidales</taxon>
        <taxon>Metamycoplasmataceae</taxon>
        <taxon>Mycoplasmopsis</taxon>
    </lineage>
</organism>
<protein>
    <submittedName>
        <fullName evidence="1">Uncharacterized protein</fullName>
    </submittedName>
</protein>
<gene>
    <name evidence="1" type="ORF">K668_03025</name>
</gene>
<dbReference type="EMBL" id="CP005933">
    <property type="protein sequence ID" value="AIA34181.1"/>
    <property type="molecule type" value="Genomic_DNA"/>
</dbReference>
<accession>A0A059Y910</accession>
<sequence length="500" mass="59698">MSDNLSNKYYLSISDNLLFLKSNSKEHIDEQLCSLVFEHICSVLDNGSKQKILLSYQGDQKHYKTIEYIKNFPIKNFQVYVYDSHIGTDISTDEIAVKQNEIDYIVKFIFSKKSKLISISIYDGKTKFYVKRNTLETICESFNANRKIEIYENKLDYEAELLSIDKLISIQASKEEILKAFFNVRARYKSRSLVLVNNDYLHSLFVQLFSNYDTSFKVKKSKIASRSNKQIFDLFKNFLPKLKKYQSILKIDNYSSLTADFLIDYRLKNLSTDQIVLLYLDFLVEELKRSNQVDIKKLFVIIPPNASRQVIDLIKQYKMRYYFYDSNNIESLLSDENCLFSYSFSKINANPRYSKIHNNHYFVICLVWMLNIYRNRNNLLSFKYNSLRENLGGSKIIYKSQKFEFNNIKNLISIIEKNYLKSKIFNKIKIFNSWFDNNYAVLKLYSEQDKNSLILYFDIERSRMIFEYHMCNELAKQNVPWKMQYLKTFWWVKKILKLLK</sequence>
<proteinExistence type="predicted"/>
<dbReference type="RefSeq" id="WP_013954945.1">
    <property type="nucleotide sequence ID" value="NZ_CP005933.1"/>
</dbReference>
<dbReference type="NCBIfam" id="NF045968">
    <property type="entry name" value="mutase_MAG5620"/>
    <property type="match status" value="1"/>
</dbReference>
<dbReference type="KEGG" id="mbq:K668_03025"/>
<evidence type="ECO:0000313" key="1">
    <source>
        <dbReference type="EMBL" id="AIA34181.1"/>
    </source>
</evidence>
<name>A0A059Y910_MYCBV</name>
<dbReference type="AlphaFoldDB" id="A0A059Y910"/>
<dbReference type="HOGENOM" id="CLU_543823_0_0_14"/>
<evidence type="ECO:0000313" key="2">
    <source>
        <dbReference type="Proteomes" id="UP000027182"/>
    </source>
</evidence>
<dbReference type="PATRIC" id="fig|1316930.3.peg.619"/>
<dbReference type="Proteomes" id="UP000027182">
    <property type="component" value="Chromosome"/>
</dbReference>